<protein>
    <submittedName>
        <fullName evidence="1">Uncharacterized protein</fullName>
    </submittedName>
</protein>
<dbReference type="Proteomes" id="UP000008694">
    <property type="component" value="Unassembled WGS sequence"/>
</dbReference>
<sequence length="97" mass="10418">MNTLASEYTAALNRVGCSSDGGLGLAGATNGVFGFRNATPIFGMIPTLEPFKHAALLPLTQEDKVILNNVQKVIEFTNVRSSMLNIPNQVISLDLLR</sequence>
<dbReference type="EMBL" id="GL348715">
    <property type="protein sequence ID" value="EFH59852.1"/>
    <property type="molecule type" value="Genomic_DNA"/>
</dbReference>
<evidence type="ECO:0000313" key="2">
    <source>
        <dbReference type="Proteomes" id="UP000008694"/>
    </source>
</evidence>
<reference evidence="2" key="1">
    <citation type="journal article" date="2011" name="Nat. Genet.">
        <title>The Arabidopsis lyrata genome sequence and the basis of rapid genome size change.</title>
        <authorList>
            <person name="Hu T.T."/>
            <person name="Pattyn P."/>
            <person name="Bakker E.G."/>
            <person name="Cao J."/>
            <person name="Cheng J.-F."/>
            <person name="Clark R.M."/>
            <person name="Fahlgren N."/>
            <person name="Fawcett J.A."/>
            <person name="Grimwood J."/>
            <person name="Gundlach H."/>
            <person name="Haberer G."/>
            <person name="Hollister J.D."/>
            <person name="Ossowski S."/>
            <person name="Ottilar R.P."/>
            <person name="Salamov A.A."/>
            <person name="Schneeberger K."/>
            <person name="Spannagl M."/>
            <person name="Wang X."/>
            <person name="Yang L."/>
            <person name="Nasrallah M.E."/>
            <person name="Bergelson J."/>
            <person name="Carrington J.C."/>
            <person name="Gaut B.S."/>
            <person name="Schmutz J."/>
            <person name="Mayer K.F.X."/>
            <person name="Van de Peer Y."/>
            <person name="Grigoriev I.V."/>
            <person name="Nordborg M."/>
            <person name="Weigel D."/>
            <person name="Guo Y.-L."/>
        </authorList>
    </citation>
    <scope>NUCLEOTIDE SEQUENCE [LARGE SCALE GENOMIC DNA]</scope>
    <source>
        <strain evidence="2">cv. MN47</strain>
    </source>
</reference>
<evidence type="ECO:0000313" key="1">
    <source>
        <dbReference type="EMBL" id="EFH59852.1"/>
    </source>
</evidence>
<dbReference type="AlphaFoldDB" id="D7L6S8"/>
<dbReference type="HOGENOM" id="CLU_2349595_0_0_1"/>
<name>D7L6S8_ARALL</name>
<dbReference type="Gramene" id="scaffold_303115.1">
    <property type="protein sequence ID" value="scaffold_303115.1"/>
    <property type="gene ID" value="scaffold_303115.1"/>
</dbReference>
<proteinExistence type="predicted"/>
<organism evidence="2">
    <name type="scientific">Arabidopsis lyrata subsp. lyrata</name>
    <name type="common">Lyre-leaved rock-cress</name>
    <dbReference type="NCBI Taxonomy" id="81972"/>
    <lineage>
        <taxon>Eukaryota</taxon>
        <taxon>Viridiplantae</taxon>
        <taxon>Streptophyta</taxon>
        <taxon>Embryophyta</taxon>
        <taxon>Tracheophyta</taxon>
        <taxon>Spermatophyta</taxon>
        <taxon>Magnoliopsida</taxon>
        <taxon>eudicotyledons</taxon>
        <taxon>Gunneridae</taxon>
        <taxon>Pentapetalae</taxon>
        <taxon>rosids</taxon>
        <taxon>malvids</taxon>
        <taxon>Brassicales</taxon>
        <taxon>Brassicaceae</taxon>
        <taxon>Camelineae</taxon>
        <taxon>Arabidopsis</taxon>
    </lineage>
</organism>
<keyword evidence="2" id="KW-1185">Reference proteome</keyword>
<dbReference type="eggNOG" id="KOG1235">
    <property type="taxonomic scope" value="Eukaryota"/>
</dbReference>
<gene>
    <name evidence="1" type="ORF">ARALYDRAFT_899145</name>
</gene>
<dbReference type="STRING" id="81972.D7L6S8"/>
<accession>D7L6S8</accession>